<proteinExistence type="predicted"/>
<evidence type="ECO:0000313" key="2">
    <source>
        <dbReference type="Proteomes" id="UP000326671"/>
    </source>
</evidence>
<sequence>MLTFFKLIKKFNTKERRRIPMFPWNFFPFDKELQSKVKNMNPEEVNHFVQNMLGKVFQTPFPNNGSTQDIMKYFDAFPHTQDEGSASRNSAIEYSLFETHDYIFVRIKLTSEDWLTKLKLSHTSHLLLLENIPETGNKHSIPLPSLVKKKGTTAHFKDETLEVKIPKDIDTHFSEINVTEIL</sequence>
<name>A0A5J5HQK9_9BACI</name>
<accession>A0A5J5HQK9</accession>
<keyword evidence="2" id="KW-1185">Reference proteome</keyword>
<dbReference type="Proteomes" id="UP000326671">
    <property type="component" value="Unassembled WGS sequence"/>
</dbReference>
<reference evidence="1 2" key="1">
    <citation type="submission" date="2019-09" db="EMBL/GenBank/DDBJ databases">
        <title>Whole genome sequences of isolates from the Mars Exploration Rovers.</title>
        <authorList>
            <person name="Seuylemezian A."/>
            <person name="Vaishampayan P."/>
        </authorList>
    </citation>
    <scope>NUCLEOTIDE SEQUENCE [LARGE SCALE GENOMIC DNA]</scope>
    <source>
        <strain evidence="1 2">MER_TA_151</strain>
    </source>
</reference>
<evidence type="ECO:0000313" key="1">
    <source>
        <dbReference type="EMBL" id="KAA9021727.1"/>
    </source>
</evidence>
<dbReference type="EMBL" id="VYKL01000026">
    <property type="protein sequence ID" value="KAA9021727.1"/>
    <property type="molecule type" value="Genomic_DNA"/>
</dbReference>
<gene>
    <name evidence="1" type="ORF">F4V44_17265</name>
</gene>
<dbReference type="AlphaFoldDB" id="A0A5J5HQK9"/>
<organism evidence="1 2">
    <name type="scientific">Niallia endozanthoxylica</name>
    <dbReference type="NCBI Taxonomy" id="2036016"/>
    <lineage>
        <taxon>Bacteria</taxon>
        <taxon>Bacillati</taxon>
        <taxon>Bacillota</taxon>
        <taxon>Bacilli</taxon>
        <taxon>Bacillales</taxon>
        <taxon>Bacillaceae</taxon>
        <taxon>Niallia</taxon>
    </lineage>
</organism>
<comment type="caution">
    <text evidence="1">The sequence shown here is derived from an EMBL/GenBank/DDBJ whole genome shotgun (WGS) entry which is preliminary data.</text>
</comment>
<protein>
    <submittedName>
        <fullName evidence="1">Hsp20/alpha crystallin family protein</fullName>
    </submittedName>
</protein>
<dbReference type="OrthoDB" id="2905328at2"/>
<dbReference type="RefSeq" id="WP_150441254.1">
    <property type="nucleotide sequence ID" value="NZ_VYKL01000026.1"/>
</dbReference>